<keyword evidence="2" id="KW-0472">Membrane</keyword>
<dbReference type="AlphaFoldDB" id="A0A815IE82"/>
<evidence type="ECO:0000313" key="4">
    <source>
        <dbReference type="EMBL" id="CAF4245179.1"/>
    </source>
</evidence>
<keyword evidence="5" id="KW-1185">Reference proteome</keyword>
<evidence type="ECO:0000256" key="2">
    <source>
        <dbReference type="SAM" id="Phobius"/>
    </source>
</evidence>
<reference evidence="3" key="1">
    <citation type="submission" date="2021-02" db="EMBL/GenBank/DDBJ databases">
        <authorList>
            <person name="Nowell W R."/>
        </authorList>
    </citation>
    <scope>NUCLEOTIDE SEQUENCE</scope>
</reference>
<feature type="region of interest" description="Disordered" evidence="1">
    <location>
        <begin position="80"/>
        <end position="107"/>
    </location>
</feature>
<evidence type="ECO:0000313" key="5">
    <source>
        <dbReference type="Proteomes" id="UP000663829"/>
    </source>
</evidence>
<gene>
    <name evidence="3" type="ORF">GPM918_LOCUS31533</name>
    <name evidence="4" type="ORF">SRO942_LOCUS32182</name>
</gene>
<feature type="compositionally biased region" description="Polar residues" evidence="1">
    <location>
        <begin position="149"/>
        <end position="159"/>
    </location>
</feature>
<feature type="transmembrane region" description="Helical" evidence="2">
    <location>
        <begin position="43"/>
        <end position="67"/>
    </location>
</feature>
<keyword evidence="2" id="KW-1133">Transmembrane helix</keyword>
<organism evidence="3 5">
    <name type="scientific">Didymodactylos carnosus</name>
    <dbReference type="NCBI Taxonomy" id="1234261"/>
    <lineage>
        <taxon>Eukaryota</taxon>
        <taxon>Metazoa</taxon>
        <taxon>Spiralia</taxon>
        <taxon>Gnathifera</taxon>
        <taxon>Rotifera</taxon>
        <taxon>Eurotatoria</taxon>
        <taxon>Bdelloidea</taxon>
        <taxon>Philodinida</taxon>
        <taxon>Philodinidae</taxon>
        <taxon>Didymodactylos</taxon>
    </lineage>
</organism>
<evidence type="ECO:0000256" key="1">
    <source>
        <dbReference type="SAM" id="MobiDB-lite"/>
    </source>
</evidence>
<accession>A0A815IE82</accession>
<name>A0A815IE82_9BILA</name>
<sequence>MEGRSLLLFSASTTSTTSTITTTTLYEIQVLSPSDIESDCKQPVIAGLTITTIGYGILQTLAFYIIFAKMVNKFLVPKQPEKPSTSTKNTQQAQQNPVDGRIPTESDPLFEPPAMSTFFQGSPYFNPNALPPPIQGPENFMHGIYPNEFISNGQPSMQDPSFPPLSPPSFADDVSYELKTGTEA</sequence>
<proteinExistence type="predicted"/>
<feature type="region of interest" description="Disordered" evidence="1">
    <location>
        <begin position="146"/>
        <end position="184"/>
    </location>
</feature>
<dbReference type="EMBL" id="CAJNOQ010015578">
    <property type="protein sequence ID" value="CAF1364249.1"/>
    <property type="molecule type" value="Genomic_DNA"/>
</dbReference>
<evidence type="ECO:0000313" key="3">
    <source>
        <dbReference type="EMBL" id="CAF1364249.1"/>
    </source>
</evidence>
<dbReference type="Proteomes" id="UP000681722">
    <property type="component" value="Unassembled WGS sequence"/>
</dbReference>
<dbReference type="EMBL" id="CAJOBC010071831">
    <property type="protein sequence ID" value="CAF4245179.1"/>
    <property type="molecule type" value="Genomic_DNA"/>
</dbReference>
<dbReference type="Proteomes" id="UP000663829">
    <property type="component" value="Unassembled WGS sequence"/>
</dbReference>
<feature type="compositionally biased region" description="Polar residues" evidence="1">
    <location>
        <begin position="82"/>
        <end position="97"/>
    </location>
</feature>
<comment type="caution">
    <text evidence="3">The sequence shown here is derived from an EMBL/GenBank/DDBJ whole genome shotgun (WGS) entry which is preliminary data.</text>
</comment>
<protein>
    <submittedName>
        <fullName evidence="3">Uncharacterized protein</fullName>
    </submittedName>
</protein>
<keyword evidence="2" id="KW-0812">Transmembrane</keyword>